<accession>A0ABU0YMD6</accession>
<dbReference type="PANTHER" id="PTHR33490">
    <property type="entry name" value="BLR5614 PROTEIN-RELATED"/>
    <property type="match status" value="1"/>
</dbReference>
<dbReference type="SMART" id="SM00460">
    <property type="entry name" value="TGc"/>
    <property type="match status" value="1"/>
</dbReference>
<evidence type="ECO:0000313" key="3">
    <source>
        <dbReference type="Proteomes" id="UP001230156"/>
    </source>
</evidence>
<dbReference type="PANTHER" id="PTHR33490:SF12">
    <property type="entry name" value="BLL5557 PROTEIN"/>
    <property type="match status" value="1"/>
</dbReference>
<dbReference type="RefSeq" id="WP_379956351.1">
    <property type="nucleotide sequence ID" value="NZ_JAUYVI010000004.1"/>
</dbReference>
<dbReference type="InterPro" id="IPR038765">
    <property type="entry name" value="Papain-like_cys_pep_sf"/>
</dbReference>
<sequence>MRIKVGYEFIYDVPQPTPMILVLGTHFSRASDVEVPDHLTSNPSVPIAFYRDGFGNWCSRLVAPPGRITLTASGIVRDSGKPDPVVPEARQLAVEDLPAETLVFLLGSRYCETDLLSETAWKLFGNTPTGWARVQAICDFVHNHITFGYQFARPTKTAFEVFNERKGVCRDFAHLGIALCRAMNIPARYCTGYLGDIGIPPPEEPMDFAGWMEVYLDGRWYTFDPRNNVPRIGRIVIAHGRDAADVPITYTFGPNTLVSFKVWTDELK</sequence>
<dbReference type="SUPFAM" id="SSF54001">
    <property type="entry name" value="Cysteine proteinases"/>
    <property type="match status" value="1"/>
</dbReference>
<reference evidence="3" key="1">
    <citation type="submission" date="2023-08" db="EMBL/GenBank/DDBJ databases">
        <title>Rhodospirillaceae gen. nov., a novel taxon isolated from the Yangtze River Yuezi River estuary sludge.</title>
        <authorList>
            <person name="Ruan L."/>
        </authorList>
    </citation>
    <scope>NUCLEOTIDE SEQUENCE [LARGE SCALE GENOMIC DNA]</scope>
    <source>
        <strain evidence="3">R-7</strain>
    </source>
</reference>
<name>A0ABU0YMD6_9PROT</name>
<evidence type="ECO:0000313" key="2">
    <source>
        <dbReference type="EMBL" id="MDQ7248870.1"/>
    </source>
</evidence>
<comment type="caution">
    <text evidence="2">The sequence shown here is derived from an EMBL/GenBank/DDBJ whole genome shotgun (WGS) entry which is preliminary data.</text>
</comment>
<dbReference type="Gene3D" id="3.10.620.30">
    <property type="match status" value="1"/>
</dbReference>
<dbReference type="Gene3D" id="2.60.40.2250">
    <property type="match status" value="1"/>
</dbReference>
<protein>
    <submittedName>
        <fullName evidence="2">Transglutaminase family protein</fullName>
    </submittedName>
</protein>
<dbReference type="InterPro" id="IPR002931">
    <property type="entry name" value="Transglutaminase-like"/>
</dbReference>
<proteinExistence type="predicted"/>
<organism evidence="2 3">
    <name type="scientific">Dongia sedimenti</name>
    <dbReference type="NCBI Taxonomy" id="3064282"/>
    <lineage>
        <taxon>Bacteria</taxon>
        <taxon>Pseudomonadati</taxon>
        <taxon>Pseudomonadota</taxon>
        <taxon>Alphaproteobacteria</taxon>
        <taxon>Rhodospirillales</taxon>
        <taxon>Dongiaceae</taxon>
        <taxon>Dongia</taxon>
    </lineage>
</organism>
<dbReference type="EMBL" id="JAUYVI010000004">
    <property type="protein sequence ID" value="MDQ7248870.1"/>
    <property type="molecule type" value="Genomic_DNA"/>
</dbReference>
<gene>
    <name evidence="2" type="ORF">Q8A70_14390</name>
</gene>
<dbReference type="Proteomes" id="UP001230156">
    <property type="component" value="Unassembled WGS sequence"/>
</dbReference>
<dbReference type="Pfam" id="PF01841">
    <property type="entry name" value="Transglut_core"/>
    <property type="match status" value="1"/>
</dbReference>
<keyword evidence="3" id="KW-1185">Reference proteome</keyword>
<evidence type="ECO:0000259" key="1">
    <source>
        <dbReference type="SMART" id="SM00460"/>
    </source>
</evidence>
<feature type="domain" description="Transglutaminase-like" evidence="1">
    <location>
        <begin position="161"/>
        <end position="227"/>
    </location>
</feature>